<evidence type="ECO:0000256" key="14">
    <source>
        <dbReference type="ARBA" id="ARBA00025094"/>
    </source>
</evidence>
<keyword evidence="22" id="KW-1185">Reference proteome</keyword>
<feature type="site" description="Influences the redox potential of the prosthetic heme and FAD groups" evidence="18">
    <location>
        <position position="407"/>
    </location>
</feature>
<comment type="catalytic activity">
    <reaction evidence="16 18">
        <text>2 nitric oxide + NADH + 2 O2 = 2 nitrate + NAD(+) + H(+)</text>
        <dbReference type="Rhea" id="RHEA:19469"/>
        <dbReference type="ChEBI" id="CHEBI:15378"/>
        <dbReference type="ChEBI" id="CHEBI:15379"/>
        <dbReference type="ChEBI" id="CHEBI:16480"/>
        <dbReference type="ChEBI" id="CHEBI:17632"/>
        <dbReference type="ChEBI" id="CHEBI:57540"/>
        <dbReference type="ChEBI" id="CHEBI:57945"/>
        <dbReference type="EC" id="1.14.12.17"/>
    </reaction>
</comment>
<evidence type="ECO:0000259" key="19">
    <source>
        <dbReference type="PROSITE" id="PS01033"/>
    </source>
</evidence>
<dbReference type="Pfam" id="PF00042">
    <property type="entry name" value="Globin"/>
    <property type="match status" value="1"/>
</dbReference>
<feature type="active site" description="Charge relay system" evidence="18">
    <location>
        <position position="137"/>
    </location>
</feature>
<evidence type="ECO:0000256" key="7">
    <source>
        <dbReference type="ARBA" id="ARBA00022630"/>
    </source>
</evidence>
<dbReference type="EC" id="1.14.12.17" evidence="18"/>
<feature type="site" description="Influences the redox potential of the prosthetic heme and FAD groups" evidence="18">
    <location>
        <position position="84"/>
    </location>
</feature>
<dbReference type="SUPFAM" id="SSF52343">
    <property type="entry name" value="Ferredoxin reductase-like, C-terminal NADP-linked domain"/>
    <property type="match status" value="1"/>
</dbReference>
<evidence type="ECO:0000256" key="10">
    <source>
        <dbReference type="ARBA" id="ARBA00022857"/>
    </source>
</evidence>
<evidence type="ECO:0000256" key="11">
    <source>
        <dbReference type="ARBA" id="ARBA00023002"/>
    </source>
</evidence>
<feature type="binding site" evidence="18">
    <location>
        <begin position="206"/>
        <end position="209"/>
    </location>
    <ligand>
        <name>FAD</name>
        <dbReference type="ChEBI" id="CHEBI:57692"/>
    </ligand>
</feature>
<dbReference type="RefSeq" id="WP_005499006.1">
    <property type="nucleotide sequence ID" value="NZ_ABIC01000014.1"/>
</dbReference>
<feature type="active site" description="Charge relay system" evidence="18">
    <location>
        <position position="95"/>
    </location>
</feature>
<dbReference type="EMBL" id="ABIC01000014">
    <property type="protein sequence ID" value="EDQ00923.1"/>
    <property type="molecule type" value="Genomic_DNA"/>
</dbReference>
<comment type="similarity">
    <text evidence="1 18">In the C-terminal section; belongs to the flavoprotein pyridine nucleotide cytochrome reductase family.</text>
</comment>
<dbReference type="FunFam" id="3.40.50.80:FF:000010">
    <property type="entry name" value="Flavohemoprotein"/>
    <property type="match status" value="1"/>
</dbReference>
<evidence type="ECO:0000256" key="4">
    <source>
        <dbReference type="ARBA" id="ARBA00022575"/>
    </source>
</evidence>
<comment type="catalytic activity">
    <reaction evidence="17 18">
        <text>2 nitric oxide + NADPH + 2 O2 = 2 nitrate + NADP(+) + H(+)</text>
        <dbReference type="Rhea" id="RHEA:19465"/>
        <dbReference type="ChEBI" id="CHEBI:15378"/>
        <dbReference type="ChEBI" id="CHEBI:15379"/>
        <dbReference type="ChEBI" id="CHEBI:16480"/>
        <dbReference type="ChEBI" id="CHEBI:17632"/>
        <dbReference type="ChEBI" id="CHEBI:57783"/>
        <dbReference type="ChEBI" id="CHEBI:58349"/>
        <dbReference type="EC" id="1.14.12.17"/>
    </reaction>
</comment>
<dbReference type="NCBIfam" id="NF009805">
    <property type="entry name" value="PRK13289.1"/>
    <property type="match status" value="1"/>
</dbReference>
<dbReference type="GO" id="GO:0009636">
    <property type="term" value="P:response to toxic substance"/>
    <property type="evidence" value="ECO:0007669"/>
    <property type="project" value="UniProtKB-KW"/>
</dbReference>
<evidence type="ECO:0000256" key="18">
    <source>
        <dbReference type="HAMAP-Rule" id="MF_01252"/>
    </source>
</evidence>
<evidence type="ECO:0000313" key="21">
    <source>
        <dbReference type="EMBL" id="EDQ00923.1"/>
    </source>
</evidence>
<comment type="function">
    <text evidence="14 18">Is involved in NO detoxification in an aerobic process, termed nitric oxide dioxygenase (NOD) reaction that utilizes O(2) and NAD(P)H to convert NO to nitrate, which protects the bacterium from various noxious nitrogen compounds. Therefore, plays a central role in the inducible response to nitrosative stress.</text>
</comment>
<dbReference type="GO" id="GO:0046872">
    <property type="term" value="F:metal ion binding"/>
    <property type="evidence" value="ECO:0007669"/>
    <property type="project" value="UniProtKB-KW"/>
</dbReference>
<feature type="domain" description="Globin" evidence="19">
    <location>
        <begin position="1"/>
        <end position="138"/>
    </location>
</feature>
<dbReference type="InterPro" id="IPR008333">
    <property type="entry name" value="Cbr1-like_FAD-bd_dom"/>
</dbReference>
<dbReference type="InterPro" id="IPR001709">
    <property type="entry name" value="Flavoprot_Pyr_Nucl_cyt_Rdtase"/>
</dbReference>
<evidence type="ECO:0000256" key="2">
    <source>
        <dbReference type="ARBA" id="ARBA00008414"/>
    </source>
</evidence>
<evidence type="ECO:0000259" key="20">
    <source>
        <dbReference type="PROSITE" id="PS51384"/>
    </source>
</evidence>
<keyword evidence="4 18" id="KW-0216">Detoxification</keyword>
<dbReference type="AlphaFoldDB" id="A9D820"/>
<evidence type="ECO:0000256" key="16">
    <source>
        <dbReference type="ARBA" id="ARBA00048649"/>
    </source>
</evidence>
<name>A9D820_9GAMM</name>
<dbReference type="HAMAP" id="MF_01252">
    <property type="entry name" value="Hmp"/>
    <property type="match status" value="1"/>
</dbReference>
<keyword evidence="7 18" id="KW-0285">Flavoprotein</keyword>
<dbReference type="InterPro" id="IPR023950">
    <property type="entry name" value="Hmp"/>
</dbReference>
<dbReference type="InterPro" id="IPR009050">
    <property type="entry name" value="Globin-like_sf"/>
</dbReference>
<dbReference type="Pfam" id="PF00970">
    <property type="entry name" value="FAD_binding_6"/>
    <property type="match status" value="1"/>
</dbReference>
<keyword evidence="13 18" id="KW-0520">NAD</keyword>
<feature type="region of interest" description="Reductase" evidence="18">
    <location>
        <begin position="149"/>
        <end position="415"/>
    </location>
</feature>
<dbReference type="InterPro" id="IPR017927">
    <property type="entry name" value="FAD-bd_FR_type"/>
</dbReference>
<evidence type="ECO:0000256" key="17">
    <source>
        <dbReference type="ARBA" id="ARBA00049433"/>
    </source>
</evidence>
<evidence type="ECO:0000256" key="15">
    <source>
        <dbReference type="ARBA" id="ARBA00034078"/>
    </source>
</evidence>
<evidence type="ECO:0000256" key="3">
    <source>
        <dbReference type="ARBA" id="ARBA00022448"/>
    </source>
</evidence>
<keyword evidence="5 18" id="KW-0349">Heme</keyword>
<dbReference type="GO" id="GO:0071949">
    <property type="term" value="F:FAD binding"/>
    <property type="evidence" value="ECO:0007669"/>
    <property type="project" value="InterPro"/>
</dbReference>
<organism evidence="21 22">
    <name type="scientific">Shewanella benthica KT99</name>
    <dbReference type="NCBI Taxonomy" id="314608"/>
    <lineage>
        <taxon>Bacteria</taxon>
        <taxon>Pseudomonadati</taxon>
        <taxon>Pseudomonadota</taxon>
        <taxon>Gammaproteobacteria</taxon>
        <taxon>Alteromonadales</taxon>
        <taxon>Shewanellaceae</taxon>
        <taxon>Shewanella</taxon>
    </lineage>
</organism>
<dbReference type="CDD" id="cd06184">
    <property type="entry name" value="flavohem_like_fad_nad_binding"/>
    <property type="match status" value="1"/>
</dbReference>
<dbReference type="PRINTS" id="PR00371">
    <property type="entry name" value="FPNCR"/>
</dbReference>
<feature type="binding site" evidence="18">
    <location>
        <begin position="276"/>
        <end position="281"/>
    </location>
    <ligand>
        <name>NADP(+)</name>
        <dbReference type="ChEBI" id="CHEBI:58349"/>
    </ligand>
</feature>
<evidence type="ECO:0000256" key="1">
    <source>
        <dbReference type="ARBA" id="ARBA00006401"/>
    </source>
</evidence>
<dbReference type="Gene3D" id="2.40.30.10">
    <property type="entry name" value="Translation factors"/>
    <property type="match status" value="1"/>
</dbReference>
<feature type="domain" description="FAD-binding FR-type" evidence="20">
    <location>
        <begin position="152"/>
        <end position="264"/>
    </location>
</feature>
<dbReference type="PROSITE" id="PS51384">
    <property type="entry name" value="FAD_FR"/>
    <property type="match status" value="1"/>
</dbReference>
<comment type="caution">
    <text evidence="21">The sequence shown here is derived from an EMBL/GenBank/DDBJ whole genome shotgun (WGS) entry which is preliminary data.</text>
</comment>
<dbReference type="Gene3D" id="3.40.50.80">
    <property type="entry name" value="Nucleotide-binding domain of ferredoxin-NADP reductase (FNR) module"/>
    <property type="match status" value="1"/>
</dbReference>
<keyword evidence="10 18" id="KW-0521">NADP</keyword>
<sequence>MLSAKHIELVKSTIPLLESAGTGITEYFYQRMFKHNPELKHIFNMTNQRTGGQPAALFSAIAAYAKNIDNLAALSGAVERIAHKHTSLNIQPEHYPIVGHHLLATLRELAPEAFTAEVEEAWAAAYGVLAGIFINREEELYQKNANRVGGWLGARQFKLIEKRQESALVTSFIFAPVDDEPVVDYQAGQYLGIKVEPANHEYREMRQYSLSDKPNGKTYRISVKREDSSNPDDEPGTVSNYLHDQVNVGDVLDIFPPAGDFHYVERNEPVVLISAGVGVTPMQSMLEMLASKKSDKPVFYLHACENLAQHSFNDRVQALTSELKLTHHTWYRELDGNEQEALNSQGLGQSNSGSVNSHMGFMNLVPMKADLPLDKGDFYLCGPVAFMRFVKQQLIELGVEDTRIHYEVFGPHSEL</sequence>
<keyword evidence="3 18" id="KW-0813">Transport</keyword>
<dbReference type="PANTHER" id="PTHR43396">
    <property type="entry name" value="FLAVOHEMOPROTEIN"/>
    <property type="match status" value="1"/>
</dbReference>
<comment type="cofactor">
    <cofactor evidence="18">
        <name>heme b</name>
        <dbReference type="ChEBI" id="CHEBI:60344"/>
    </cofactor>
    <text evidence="18">Binds 1 heme b (iron(II)-protoporphyrin IX) group per subunit.</text>
</comment>
<dbReference type="InterPro" id="IPR000971">
    <property type="entry name" value="Globin"/>
</dbReference>
<evidence type="ECO:0000256" key="6">
    <source>
        <dbReference type="ARBA" id="ARBA00022621"/>
    </source>
</evidence>
<keyword evidence="9 18" id="KW-0274">FAD</keyword>
<accession>A9D820</accession>
<dbReference type="PROSITE" id="PS01033">
    <property type="entry name" value="GLOBIN"/>
    <property type="match status" value="1"/>
</dbReference>
<evidence type="ECO:0000256" key="13">
    <source>
        <dbReference type="ARBA" id="ARBA00023027"/>
    </source>
</evidence>
<dbReference type="InterPro" id="IPR039261">
    <property type="entry name" value="FNR_nucleotide-bd"/>
</dbReference>
<comment type="cofactor">
    <cofactor evidence="15">
        <name>[2Fe-2S] cluster</name>
        <dbReference type="ChEBI" id="CHEBI:190135"/>
    </cofactor>
</comment>
<feature type="binding site" evidence="18">
    <location>
        <position position="190"/>
    </location>
    <ligand>
        <name>FAD</name>
        <dbReference type="ChEBI" id="CHEBI:57692"/>
    </ligand>
</feature>
<dbReference type="GO" id="GO:0019825">
    <property type="term" value="F:oxygen binding"/>
    <property type="evidence" value="ECO:0007669"/>
    <property type="project" value="InterPro"/>
</dbReference>
<dbReference type="SUPFAM" id="SSF63380">
    <property type="entry name" value="Riboflavin synthase domain-like"/>
    <property type="match status" value="1"/>
</dbReference>
<feature type="binding site" description="proximal binding residue" evidence="18">
    <location>
        <position position="85"/>
    </location>
    <ligand>
        <name>heme b</name>
        <dbReference type="ChEBI" id="CHEBI:60344"/>
    </ligand>
    <ligandPart>
        <name>Fe</name>
        <dbReference type="ChEBI" id="CHEBI:18248"/>
    </ligandPart>
</feature>
<evidence type="ECO:0000256" key="9">
    <source>
        <dbReference type="ARBA" id="ARBA00022827"/>
    </source>
</evidence>
<feature type="binding site" evidence="18">
    <location>
        <begin position="408"/>
        <end position="411"/>
    </location>
    <ligand>
        <name>FAD</name>
        <dbReference type="ChEBI" id="CHEBI:57692"/>
    </ligand>
</feature>
<comment type="cofactor">
    <cofactor evidence="18">
        <name>FAD</name>
        <dbReference type="ChEBI" id="CHEBI:57692"/>
    </cofactor>
    <text evidence="18">Binds 1 FAD per subunit.</text>
</comment>
<evidence type="ECO:0000256" key="12">
    <source>
        <dbReference type="ARBA" id="ARBA00023004"/>
    </source>
</evidence>
<proteinExistence type="inferred from homology"/>
<dbReference type="PANTHER" id="PTHR43396:SF3">
    <property type="entry name" value="FLAVOHEMOPROTEIN"/>
    <property type="match status" value="1"/>
</dbReference>
<comment type="domain">
    <text evidence="18">Consists of two distinct domains; an N-terminal heme-containing oxygen-binding domain and a C-terminal reductase domain with binding sites for FAD and NAD(P)H.</text>
</comment>
<protein>
    <recommendedName>
        <fullName evidence="18">Flavohemoprotein</fullName>
    </recommendedName>
    <alternativeName>
        <fullName evidence="18">Flavohemoglobin</fullName>
    </alternativeName>
    <alternativeName>
        <fullName evidence="18">Hemoglobin-like protein</fullName>
    </alternativeName>
    <alternativeName>
        <fullName evidence="18">Nitric oxide dioxygenase</fullName>
        <shortName evidence="18">NO oxygenase</shortName>
        <shortName evidence="18">NOD</shortName>
        <ecNumber evidence="18">1.14.12.17</ecNumber>
    </alternativeName>
</protein>
<evidence type="ECO:0000256" key="5">
    <source>
        <dbReference type="ARBA" id="ARBA00022617"/>
    </source>
</evidence>
<dbReference type="GO" id="GO:0008941">
    <property type="term" value="F:nitric oxide dioxygenase NAD(P)H activity"/>
    <property type="evidence" value="ECO:0007669"/>
    <property type="project" value="UniProtKB-UniRule"/>
</dbReference>
<dbReference type="GO" id="GO:0005344">
    <property type="term" value="F:oxygen carrier activity"/>
    <property type="evidence" value="ECO:0007669"/>
    <property type="project" value="UniProtKB-UniRule"/>
</dbReference>
<dbReference type="GO" id="GO:0046210">
    <property type="term" value="P:nitric oxide catabolic process"/>
    <property type="evidence" value="ECO:0007669"/>
    <property type="project" value="TreeGrafter"/>
</dbReference>
<feature type="site" description="Involved in heme-bound ligand stabilization and O-O bond activation" evidence="18">
    <location>
        <position position="29"/>
    </location>
</feature>
<dbReference type="STRING" id="314608.KT99_06814"/>
<comment type="similarity">
    <text evidence="2 18">Belongs to the globin family. Two-domain flavohemoproteins subfamily.</text>
</comment>
<keyword evidence="6 18" id="KW-0561">Oxygen transport</keyword>
<dbReference type="Proteomes" id="UP000005839">
    <property type="component" value="Unassembled WGS sequence"/>
</dbReference>
<gene>
    <name evidence="18" type="primary">hmp</name>
    <name evidence="21" type="ORF">KT99_06814</name>
</gene>
<evidence type="ECO:0000256" key="8">
    <source>
        <dbReference type="ARBA" id="ARBA00022723"/>
    </source>
</evidence>
<dbReference type="FunFam" id="1.10.490.10:FF:000003">
    <property type="entry name" value="Flavohemoprotein"/>
    <property type="match status" value="1"/>
</dbReference>
<reference evidence="21 22" key="1">
    <citation type="submission" date="2007-10" db="EMBL/GenBank/DDBJ databases">
        <authorList>
            <person name="Yayanos A."/>
            <person name="Ferriera S."/>
            <person name="Johnson J."/>
            <person name="Kravitz S."/>
            <person name="Halpern A."/>
            <person name="Remington K."/>
            <person name="Beeson K."/>
            <person name="Tran B."/>
            <person name="Rogers Y.-H."/>
            <person name="Friedman R."/>
            <person name="Venter J.C."/>
        </authorList>
    </citation>
    <scope>NUCLEOTIDE SEQUENCE [LARGE SCALE GENOMIC DNA]</scope>
    <source>
        <strain evidence="21 22">KT99</strain>
    </source>
</reference>
<keyword evidence="8 18" id="KW-0479">Metal-binding</keyword>
<dbReference type="InterPro" id="IPR017938">
    <property type="entry name" value="Riboflavin_synthase-like_b-brl"/>
</dbReference>
<dbReference type="Pfam" id="PF00175">
    <property type="entry name" value="NAD_binding_1"/>
    <property type="match status" value="1"/>
</dbReference>
<dbReference type="GO" id="GO:0071500">
    <property type="term" value="P:cellular response to nitrosative stress"/>
    <property type="evidence" value="ECO:0007669"/>
    <property type="project" value="TreeGrafter"/>
</dbReference>
<dbReference type="InterPro" id="IPR012292">
    <property type="entry name" value="Globin/Proto"/>
</dbReference>
<keyword evidence="11 18" id="KW-0560">Oxidoreductase</keyword>
<evidence type="ECO:0000313" key="22">
    <source>
        <dbReference type="Proteomes" id="UP000005839"/>
    </source>
</evidence>
<dbReference type="InterPro" id="IPR001433">
    <property type="entry name" value="OxRdtase_FAD/NAD-bd"/>
</dbReference>
<dbReference type="GO" id="GO:0020037">
    <property type="term" value="F:heme binding"/>
    <property type="evidence" value="ECO:0007669"/>
    <property type="project" value="InterPro"/>
</dbReference>
<dbReference type="FunFam" id="2.40.30.10:FF:000034">
    <property type="entry name" value="Flavohemoprotein"/>
    <property type="match status" value="1"/>
</dbReference>
<dbReference type="SUPFAM" id="SSF46458">
    <property type="entry name" value="Globin-like"/>
    <property type="match status" value="1"/>
</dbReference>
<dbReference type="Gene3D" id="1.10.490.10">
    <property type="entry name" value="Globins"/>
    <property type="match status" value="1"/>
</dbReference>
<keyword evidence="12 18" id="KW-0408">Iron</keyword>